<dbReference type="GO" id="GO:0003677">
    <property type="term" value="F:DNA binding"/>
    <property type="evidence" value="ECO:0007669"/>
    <property type="project" value="UniProtKB-KW"/>
</dbReference>
<feature type="domain" description="HTH iclR-type" evidence="4">
    <location>
        <begin position="7"/>
        <end position="68"/>
    </location>
</feature>
<evidence type="ECO:0000259" key="5">
    <source>
        <dbReference type="PROSITE" id="PS51078"/>
    </source>
</evidence>
<reference evidence="6" key="1">
    <citation type="submission" date="2020-09" db="EMBL/GenBank/DDBJ databases">
        <title>A novel bacterium of genus Paenibacillus, isolated from South China Sea.</title>
        <authorList>
            <person name="Huang H."/>
            <person name="Mo K."/>
            <person name="Hu Y."/>
        </authorList>
    </citation>
    <scope>NUCLEOTIDE SEQUENCE</scope>
    <source>
        <strain evidence="6">IB182496</strain>
    </source>
</reference>
<dbReference type="Gene3D" id="3.30.450.40">
    <property type="match status" value="1"/>
</dbReference>
<dbReference type="RefSeq" id="WP_190920557.1">
    <property type="nucleotide sequence ID" value="NZ_JACXIZ010000038.1"/>
</dbReference>
<keyword evidence="2" id="KW-0238">DNA-binding</keyword>
<dbReference type="SMART" id="SM00346">
    <property type="entry name" value="HTH_ICLR"/>
    <property type="match status" value="1"/>
</dbReference>
<dbReference type="GO" id="GO:0045892">
    <property type="term" value="P:negative regulation of DNA-templated transcription"/>
    <property type="evidence" value="ECO:0007669"/>
    <property type="project" value="UniProtKB-ARBA"/>
</dbReference>
<name>A0A927BXJ9_9BACL</name>
<dbReference type="Pfam" id="PF01614">
    <property type="entry name" value="IclR_C"/>
    <property type="match status" value="1"/>
</dbReference>
<protein>
    <submittedName>
        <fullName evidence="6">IclR family transcriptional regulator</fullName>
    </submittedName>
</protein>
<evidence type="ECO:0000313" key="6">
    <source>
        <dbReference type="EMBL" id="MBD2847450.1"/>
    </source>
</evidence>
<dbReference type="GO" id="GO:0003700">
    <property type="term" value="F:DNA-binding transcription factor activity"/>
    <property type="evidence" value="ECO:0007669"/>
    <property type="project" value="TreeGrafter"/>
</dbReference>
<dbReference type="Pfam" id="PF09339">
    <property type="entry name" value="HTH_IclR"/>
    <property type="match status" value="1"/>
</dbReference>
<gene>
    <name evidence="6" type="ORF">IDH44_19785</name>
</gene>
<dbReference type="InterPro" id="IPR036390">
    <property type="entry name" value="WH_DNA-bd_sf"/>
</dbReference>
<dbReference type="PROSITE" id="PS51078">
    <property type="entry name" value="ICLR_ED"/>
    <property type="match status" value="1"/>
</dbReference>
<keyword evidence="1" id="KW-0805">Transcription regulation</keyword>
<dbReference type="InterPro" id="IPR005471">
    <property type="entry name" value="Tscrpt_reg_IclR_N"/>
</dbReference>
<dbReference type="InterPro" id="IPR036388">
    <property type="entry name" value="WH-like_DNA-bd_sf"/>
</dbReference>
<evidence type="ECO:0000256" key="2">
    <source>
        <dbReference type="ARBA" id="ARBA00023125"/>
    </source>
</evidence>
<dbReference type="PROSITE" id="PS51077">
    <property type="entry name" value="HTH_ICLR"/>
    <property type="match status" value="1"/>
</dbReference>
<dbReference type="InterPro" id="IPR050707">
    <property type="entry name" value="HTH_MetabolicPath_Reg"/>
</dbReference>
<dbReference type="SUPFAM" id="SSF55781">
    <property type="entry name" value="GAF domain-like"/>
    <property type="match status" value="1"/>
</dbReference>
<dbReference type="SUPFAM" id="SSF46785">
    <property type="entry name" value="Winged helix' DNA-binding domain"/>
    <property type="match status" value="1"/>
</dbReference>
<accession>A0A927BXJ9</accession>
<dbReference type="EMBL" id="JACXIZ010000038">
    <property type="protein sequence ID" value="MBD2847450.1"/>
    <property type="molecule type" value="Genomic_DNA"/>
</dbReference>
<dbReference type="PANTHER" id="PTHR30136:SF24">
    <property type="entry name" value="HTH-TYPE TRANSCRIPTIONAL REPRESSOR ALLR"/>
    <property type="match status" value="1"/>
</dbReference>
<sequence length="262" mass="28855">MEKKYWVPALEKATRVIELIAAHPNQLKLIDLSRRLEINKSSMFSLLHTMEELRWVVKDKGDTYTLSSFFGQIGSTYFRQYDLTALFHQEAGAAKLRIGETIQLAKLEGDQVLYLAKEEVPSPVRLASDPGMKLPAHSTALGKALLAACADAELEALYPQEELAPCGTPYTIASRAELLRQLIRIREEGAAFDLQEAVVGFSCVAAPVFGVHGETLAAVSCSMPQHHWERKAELAEREIRLLAQQLSQGAQPQSGGRGSEAP</sequence>
<evidence type="ECO:0000259" key="4">
    <source>
        <dbReference type="PROSITE" id="PS51077"/>
    </source>
</evidence>
<feature type="domain" description="IclR-ED" evidence="5">
    <location>
        <begin position="69"/>
        <end position="259"/>
    </location>
</feature>
<dbReference type="InterPro" id="IPR029016">
    <property type="entry name" value="GAF-like_dom_sf"/>
</dbReference>
<dbReference type="AlphaFoldDB" id="A0A927BXJ9"/>
<comment type="caution">
    <text evidence="6">The sequence shown here is derived from an EMBL/GenBank/DDBJ whole genome shotgun (WGS) entry which is preliminary data.</text>
</comment>
<keyword evidence="7" id="KW-1185">Reference proteome</keyword>
<organism evidence="6 7">
    <name type="scientific">Paenibacillus sabuli</name>
    <dbReference type="NCBI Taxonomy" id="2772509"/>
    <lineage>
        <taxon>Bacteria</taxon>
        <taxon>Bacillati</taxon>
        <taxon>Bacillota</taxon>
        <taxon>Bacilli</taxon>
        <taxon>Bacillales</taxon>
        <taxon>Paenibacillaceae</taxon>
        <taxon>Paenibacillus</taxon>
    </lineage>
</organism>
<evidence type="ECO:0000256" key="3">
    <source>
        <dbReference type="ARBA" id="ARBA00023163"/>
    </source>
</evidence>
<evidence type="ECO:0000313" key="7">
    <source>
        <dbReference type="Proteomes" id="UP000621560"/>
    </source>
</evidence>
<proteinExistence type="predicted"/>
<dbReference type="Proteomes" id="UP000621560">
    <property type="component" value="Unassembled WGS sequence"/>
</dbReference>
<evidence type="ECO:0000256" key="1">
    <source>
        <dbReference type="ARBA" id="ARBA00023015"/>
    </source>
</evidence>
<keyword evidence="3" id="KW-0804">Transcription</keyword>
<dbReference type="Gene3D" id="1.10.10.10">
    <property type="entry name" value="Winged helix-like DNA-binding domain superfamily/Winged helix DNA-binding domain"/>
    <property type="match status" value="1"/>
</dbReference>
<dbReference type="PANTHER" id="PTHR30136">
    <property type="entry name" value="HELIX-TURN-HELIX TRANSCRIPTIONAL REGULATOR, ICLR FAMILY"/>
    <property type="match status" value="1"/>
</dbReference>
<dbReference type="InterPro" id="IPR014757">
    <property type="entry name" value="Tscrpt_reg_IclR_C"/>
</dbReference>